<organism evidence="3 4">
    <name type="scientific">Thiobaca trueperi</name>
    <dbReference type="NCBI Taxonomy" id="127458"/>
    <lineage>
        <taxon>Bacteria</taxon>
        <taxon>Pseudomonadati</taxon>
        <taxon>Pseudomonadota</taxon>
        <taxon>Gammaproteobacteria</taxon>
        <taxon>Chromatiales</taxon>
        <taxon>Chromatiaceae</taxon>
        <taxon>Thiobaca</taxon>
    </lineage>
</organism>
<dbReference type="Pfam" id="PF20279">
    <property type="entry name" value="CTD12"/>
    <property type="match status" value="1"/>
</dbReference>
<dbReference type="InterPro" id="IPR046917">
    <property type="entry name" value="ABC-3C_CTD12"/>
</dbReference>
<dbReference type="EMBL" id="SMAO01000003">
    <property type="protein sequence ID" value="TCT22124.1"/>
    <property type="molecule type" value="Genomic_DNA"/>
</dbReference>
<dbReference type="Pfam" id="PF04471">
    <property type="entry name" value="Mrr_cat"/>
    <property type="match status" value="1"/>
</dbReference>
<keyword evidence="3" id="KW-0255">Endonuclease</keyword>
<dbReference type="Proteomes" id="UP000295717">
    <property type="component" value="Unassembled WGS sequence"/>
</dbReference>
<keyword evidence="3" id="KW-0540">Nuclease</keyword>
<dbReference type="AlphaFoldDB" id="A0A4R3N0A0"/>
<feature type="domain" description="ABC-three component systems C-terminal" evidence="2">
    <location>
        <begin position="169"/>
        <end position="312"/>
    </location>
</feature>
<name>A0A4R3N0A0_9GAMM</name>
<gene>
    <name evidence="3" type="ORF">EDC35_103223</name>
</gene>
<protein>
    <submittedName>
        <fullName evidence="3">Restriction endonuclease</fullName>
    </submittedName>
</protein>
<accession>A0A4R3N0A0</accession>
<keyword evidence="4" id="KW-1185">Reference proteome</keyword>
<reference evidence="3 4" key="1">
    <citation type="submission" date="2019-03" db="EMBL/GenBank/DDBJ databases">
        <title>Genomic Encyclopedia of Type Strains, Phase IV (KMG-IV): sequencing the most valuable type-strain genomes for metagenomic binning, comparative biology and taxonomic classification.</title>
        <authorList>
            <person name="Goeker M."/>
        </authorList>
    </citation>
    <scope>NUCLEOTIDE SEQUENCE [LARGE SCALE GENOMIC DNA]</scope>
    <source>
        <strain evidence="3 4">DSM 13587</strain>
    </source>
</reference>
<dbReference type="InterPro" id="IPR007560">
    <property type="entry name" value="Restrct_endonuc_IV_Mrr"/>
</dbReference>
<comment type="caution">
    <text evidence="3">The sequence shown here is derived from an EMBL/GenBank/DDBJ whole genome shotgun (WGS) entry which is preliminary data.</text>
</comment>
<evidence type="ECO:0000259" key="1">
    <source>
        <dbReference type="Pfam" id="PF04471"/>
    </source>
</evidence>
<dbReference type="GO" id="GO:0009307">
    <property type="term" value="P:DNA restriction-modification system"/>
    <property type="evidence" value="ECO:0007669"/>
    <property type="project" value="InterPro"/>
</dbReference>
<evidence type="ECO:0000313" key="4">
    <source>
        <dbReference type="Proteomes" id="UP000295717"/>
    </source>
</evidence>
<dbReference type="GO" id="GO:0004519">
    <property type="term" value="F:endonuclease activity"/>
    <property type="evidence" value="ECO:0007669"/>
    <property type="project" value="UniProtKB-KW"/>
</dbReference>
<evidence type="ECO:0000259" key="2">
    <source>
        <dbReference type="Pfam" id="PF20279"/>
    </source>
</evidence>
<keyword evidence="3" id="KW-0378">Hydrolase</keyword>
<dbReference type="RefSeq" id="WP_165903370.1">
    <property type="nucleotide sequence ID" value="NZ_SMAO01000003.1"/>
</dbReference>
<sequence length="317" mass="36480">MKLEYQDLSEDQFERLVIAVCTWLLGFGVQGFSKGPDGGKDARFHGRAERFPSTVGPWDGRIVIQAKHTDLINRKFSEPDFSGEAPSAVLSQEIAKIKRLRDADEIDYYLLFSNRRLAAGAEQKIRKRIAAAVGIDESAVHLCGEEELDKYLTCEPDIPRRAGIALFDVQPFIDPGDLARIINAFAEARDWLTTVWDDGTPPPERRISLKEKNLINGLSQAYSKRIESYIKEFKVVQDFLASPENSVFLRHYDDTAEDLNGFILTHREQRHSFDQVLERVFQLLIDRDYDLRVNKRLTRIVFYYMYWNCDLGSENHA</sequence>
<proteinExistence type="predicted"/>
<feature type="domain" description="Restriction endonuclease type IV Mrr" evidence="1">
    <location>
        <begin position="7"/>
        <end position="127"/>
    </location>
</feature>
<dbReference type="GO" id="GO:0003677">
    <property type="term" value="F:DNA binding"/>
    <property type="evidence" value="ECO:0007669"/>
    <property type="project" value="InterPro"/>
</dbReference>
<evidence type="ECO:0000313" key="3">
    <source>
        <dbReference type="EMBL" id="TCT22124.1"/>
    </source>
</evidence>